<dbReference type="EMBL" id="VSSQ01000232">
    <property type="protein sequence ID" value="MPL87034.1"/>
    <property type="molecule type" value="Genomic_DNA"/>
</dbReference>
<evidence type="ECO:0000313" key="3">
    <source>
        <dbReference type="EMBL" id="MPL87034.1"/>
    </source>
</evidence>
<protein>
    <recommendedName>
        <fullName evidence="2">Outer membrane protein beta-barrel domain-containing protein</fullName>
    </recommendedName>
</protein>
<name>A0A644V6S8_9ZZZZ</name>
<dbReference type="Pfam" id="PF14905">
    <property type="entry name" value="OMP_b-brl_3"/>
    <property type="match status" value="1"/>
</dbReference>
<feature type="compositionally biased region" description="Gly residues" evidence="1">
    <location>
        <begin position="929"/>
        <end position="938"/>
    </location>
</feature>
<dbReference type="InterPro" id="IPR041700">
    <property type="entry name" value="OMP_b-brl_3"/>
</dbReference>
<organism evidence="3">
    <name type="scientific">bioreactor metagenome</name>
    <dbReference type="NCBI Taxonomy" id="1076179"/>
    <lineage>
        <taxon>unclassified sequences</taxon>
        <taxon>metagenomes</taxon>
        <taxon>ecological metagenomes</taxon>
    </lineage>
</organism>
<feature type="domain" description="Outer membrane protein beta-barrel" evidence="2">
    <location>
        <begin position="456"/>
        <end position="911"/>
    </location>
</feature>
<dbReference type="SUPFAM" id="SSF49464">
    <property type="entry name" value="Carboxypeptidase regulatory domain-like"/>
    <property type="match status" value="1"/>
</dbReference>
<reference evidence="3" key="1">
    <citation type="submission" date="2019-08" db="EMBL/GenBank/DDBJ databases">
        <authorList>
            <person name="Kucharzyk K."/>
            <person name="Murdoch R.W."/>
            <person name="Higgins S."/>
            <person name="Loffler F."/>
        </authorList>
    </citation>
    <scope>NUCLEOTIDE SEQUENCE</scope>
</reference>
<dbReference type="AlphaFoldDB" id="A0A644V6S8"/>
<sequence>MKSFKQFVLLTFFTLLFINVFASEEQREIRIRVAVLDSLRAEPIEFATASVTKIGEETPFKYALSDARGRAEIRGIIPGKYLLKIEYLGYQTYLKEITLDEHRIIELGEVKLKEQLNTLNSVVVSAVGNPIIVKKDTVEYNASSFKTTDSDMLEELLKKLPGIEVDADGKITANGKEINKIMIDGKAFFLNDPQLATKNLPAKIIEKVKVLEKKSEQAEFTGIDDGEEETVIDLSIRPGMMNGWFGNASAGYGTEDRYQAAGMVGNFTKTSQLTAVANINNTNNRGFSDIAGGMMAAMRNSSGMGGGAIRMGGATMRFGGSGLTTSWMGGINANKDINDGKLKIGGNYLYSGSDRLSENKTFRQNFLKDSTFNYSEESVSNNFSDGHRAALNIEYKFNDKTSILFRPNVSITKGSFEDTREFWTRGGAGTKINEGSSILRGENSAQSFEGDLLLRHRFSKPGRTFSVNMDFGYSNNELFNGINRSRNIIGDKADSTITDQNYTTDSKSYDISARASYTEPLGKNYYMELAYRFGYRFSDSDKKVYNKGISGNYDILDTLYSNYFENIFINHRAEINLRKNEEKYSYVIGVNAQPSLTRSIRSDGTVINRSVVNFAPSAQLDLKFSDTQNLRFRYNGRTRQPSVNQLQPVRDNSNPLLIPMGNTDLLPEFEHSLWANYRDTKRETFRTIDAGLRANYTQDRIVTQRWYDEAGVQYTMPVNASGSYGVNLNLMYNTPINKSKFSIMNFTNAGVNRGVSFSGRTLETLQKGFTTTLSFSEMLRFMYRGEKIELSIGGRARYNYAWYTIQQNAQPATWNNAVNGSVNWTLPAGFNLATDFDYNFYIGYGEGYNTPAAVWNAEISKLLFKNSSTLRLKVFDILNQSKSVFRTTTDNYIEDVQNNTLQQYFMLSFTWRFGSFGGQKGGSQPMRGPGMGGGRFHR</sequence>
<accession>A0A644V6S8</accession>
<comment type="caution">
    <text evidence="3">The sequence shown here is derived from an EMBL/GenBank/DDBJ whole genome shotgun (WGS) entry which is preliminary data.</text>
</comment>
<evidence type="ECO:0000256" key="1">
    <source>
        <dbReference type="SAM" id="MobiDB-lite"/>
    </source>
</evidence>
<proteinExistence type="predicted"/>
<gene>
    <name evidence="3" type="ORF">SDC9_33026</name>
</gene>
<dbReference type="SUPFAM" id="SSF56935">
    <property type="entry name" value="Porins"/>
    <property type="match status" value="1"/>
</dbReference>
<dbReference type="InterPro" id="IPR008969">
    <property type="entry name" value="CarboxyPept-like_regulatory"/>
</dbReference>
<evidence type="ECO:0000259" key="2">
    <source>
        <dbReference type="Pfam" id="PF14905"/>
    </source>
</evidence>
<feature type="region of interest" description="Disordered" evidence="1">
    <location>
        <begin position="919"/>
        <end position="938"/>
    </location>
</feature>